<accession>A0A7R9J7E9</accession>
<protein>
    <submittedName>
        <fullName evidence="2">(California timema) hypothetical protein</fullName>
    </submittedName>
</protein>
<gene>
    <name evidence="2" type="ORF">TCMB3V08_LOCUS6576</name>
</gene>
<feature type="region of interest" description="Disordered" evidence="1">
    <location>
        <begin position="148"/>
        <end position="167"/>
    </location>
</feature>
<organism evidence="2">
    <name type="scientific">Timema californicum</name>
    <name type="common">California timema</name>
    <name type="synonym">Walking stick</name>
    <dbReference type="NCBI Taxonomy" id="61474"/>
    <lineage>
        <taxon>Eukaryota</taxon>
        <taxon>Metazoa</taxon>
        <taxon>Ecdysozoa</taxon>
        <taxon>Arthropoda</taxon>
        <taxon>Hexapoda</taxon>
        <taxon>Insecta</taxon>
        <taxon>Pterygota</taxon>
        <taxon>Neoptera</taxon>
        <taxon>Polyneoptera</taxon>
        <taxon>Phasmatodea</taxon>
        <taxon>Timematodea</taxon>
        <taxon>Timematoidea</taxon>
        <taxon>Timematidae</taxon>
        <taxon>Timema</taxon>
    </lineage>
</organism>
<evidence type="ECO:0000256" key="1">
    <source>
        <dbReference type="SAM" id="MobiDB-lite"/>
    </source>
</evidence>
<sequence length="291" mass="32421">MSRATNIDCISKLITAKKQPREYLAAIANTLTKIIDISGADTSLIDVDLKGSTTDLCSGREKDQDNLLLAIASRYPDLPRPEEDTKDSDIQNQRHLHHFHKGLDDGHRTSRGRRRRSHILSGVWATNHPSTHVSKTIPWYGDVGGGGRSSQRLGSLPMAAASQPSPLDSTRQWSNHWVYKRNLMGDSGLLAVRGDPNNNREFQPNSIRLGVDNTTALNCTMTSQDLVFAKPRLVQLNFWAMDVLKEGDLDTFWVEPVLNPADRASREVTLSSLLLDPSTAEVMREFDVPEL</sequence>
<proteinExistence type="predicted"/>
<dbReference type="EMBL" id="OE181980">
    <property type="protein sequence ID" value="CAD7573956.1"/>
    <property type="molecule type" value="Genomic_DNA"/>
</dbReference>
<reference evidence="2" key="1">
    <citation type="submission" date="2020-11" db="EMBL/GenBank/DDBJ databases">
        <authorList>
            <person name="Tran Van P."/>
        </authorList>
    </citation>
    <scope>NUCLEOTIDE SEQUENCE</scope>
</reference>
<dbReference type="AlphaFoldDB" id="A0A7R9J7E9"/>
<evidence type="ECO:0000313" key="2">
    <source>
        <dbReference type="EMBL" id="CAD7573956.1"/>
    </source>
</evidence>
<name>A0A7R9J7E9_TIMCA</name>